<evidence type="ECO:0008006" key="5">
    <source>
        <dbReference type="Google" id="ProtNLM"/>
    </source>
</evidence>
<dbReference type="EMBL" id="CP061510">
    <property type="protein sequence ID" value="QSB43841.1"/>
    <property type="molecule type" value="Genomic_DNA"/>
</dbReference>
<evidence type="ECO:0000256" key="1">
    <source>
        <dbReference type="SAM" id="MobiDB-lite"/>
    </source>
</evidence>
<feature type="region of interest" description="Disordered" evidence="1">
    <location>
        <begin position="1"/>
        <end position="39"/>
    </location>
</feature>
<keyword evidence="2" id="KW-0812">Transmembrane</keyword>
<proteinExistence type="predicted"/>
<dbReference type="RefSeq" id="WP_102154077.1">
    <property type="nucleotide sequence ID" value="NZ_CP061510.1"/>
</dbReference>
<dbReference type="Proteomes" id="UP000663637">
    <property type="component" value="Chromosome"/>
</dbReference>
<keyword evidence="2" id="KW-1133">Transmembrane helix</keyword>
<protein>
    <recommendedName>
        <fullName evidence="5">DUF3618 domain-containing protein</fullName>
    </recommendedName>
</protein>
<name>A0ABX7K9I5_9SPHN</name>
<accession>A0ABX7K9I5</accession>
<gene>
    <name evidence="3" type="ORF">IDJ81_10815</name>
</gene>
<evidence type="ECO:0000313" key="4">
    <source>
        <dbReference type="Proteomes" id="UP000663637"/>
    </source>
</evidence>
<reference evidence="3 4" key="1">
    <citation type="submission" date="2020-09" db="EMBL/GenBank/DDBJ databases">
        <title>Complete genome sequence of altererythrobacter flavus SS-21NJ, isolated from Dongying oil sludge in Shandong province.</title>
        <authorList>
            <person name="Sun S."/>
            <person name="Zhang Z."/>
        </authorList>
    </citation>
    <scope>NUCLEOTIDE SEQUENCE [LARGE SCALE GENOMIC DNA]</scope>
    <source>
        <strain evidence="3 4">SS-21NJ</strain>
    </source>
</reference>
<feature type="transmembrane region" description="Helical" evidence="2">
    <location>
        <begin position="57"/>
        <end position="78"/>
    </location>
</feature>
<evidence type="ECO:0000313" key="3">
    <source>
        <dbReference type="EMBL" id="QSB43841.1"/>
    </source>
</evidence>
<keyword evidence="2" id="KW-0472">Membrane</keyword>
<organism evidence="3 4">
    <name type="scientific">Tsuneonella flava</name>
    <dbReference type="NCBI Taxonomy" id="2055955"/>
    <lineage>
        <taxon>Bacteria</taxon>
        <taxon>Pseudomonadati</taxon>
        <taxon>Pseudomonadota</taxon>
        <taxon>Alphaproteobacteria</taxon>
        <taxon>Sphingomonadales</taxon>
        <taxon>Erythrobacteraceae</taxon>
        <taxon>Tsuneonella</taxon>
    </lineage>
</organism>
<evidence type="ECO:0000256" key="2">
    <source>
        <dbReference type="SAM" id="Phobius"/>
    </source>
</evidence>
<feature type="compositionally biased region" description="Basic and acidic residues" evidence="1">
    <location>
        <begin position="14"/>
        <end position="36"/>
    </location>
</feature>
<sequence>MSDDAYPTAPAMTPEEKRAELREKVEAAEARNEQRSLAEQAKVAQQTATDFVKAHPLATVAGALVVGATIAAIVPGPGRRLRKKAAKRGSALAGALAELGIAYGAQLLDNATQAARIGQDRLEDIGDTIGDNARSARREAGYLAGEASDTARVLKREASKKANRIARKVHERLTH</sequence>
<keyword evidence="4" id="KW-1185">Reference proteome</keyword>